<evidence type="ECO:0000313" key="3">
    <source>
        <dbReference type="Proteomes" id="UP000054538"/>
    </source>
</evidence>
<dbReference type="OrthoDB" id="3165590at2759"/>
<proteinExistence type="predicted"/>
<protein>
    <submittedName>
        <fullName evidence="2">Uncharacterized protein</fullName>
    </submittedName>
</protein>
<accession>A0A0D0E442</accession>
<dbReference type="InParanoid" id="A0A0D0E442"/>
<feature type="region of interest" description="Disordered" evidence="1">
    <location>
        <begin position="1"/>
        <end position="58"/>
    </location>
</feature>
<dbReference type="HOGENOM" id="CLU_134528_0_0_1"/>
<reference evidence="3" key="2">
    <citation type="submission" date="2015-01" db="EMBL/GenBank/DDBJ databases">
        <title>Evolutionary Origins and Diversification of the Mycorrhizal Mutualists.</title>
        <authorList>
            <consortium name="DOE Joint Genome Institute"/>
            <consortium name="Mycorrhizal Genomics Consortium"/>
            <person name="Kohler A."/>
            <person name="Kuo A."/>
            <person name="Nagy L.G."/>
            <person name="Floudas D."/>
            <person name="Copeland A."/>
            <person name="Barry K.W."/>
            <person name="Cichocki N."/>
            <person name="Veneault-Fourrey C."/>
            <person name="LaButti K."/>
            <person name="Lindquist E.A."/>
            <person name="Lipzen A."/>
            <person name="Lundell T."/>
            <person name="Morin E."/>
            <person name="Murat C."/>
            <person name="Riley R."/>
            <person name="Ohm R."/>
            <person name="Sun H."/>
            <person name="Tunlid A."/>
            <person name="Henrissat B."/>
            <person name="Grigoriev I.V."/>
            <person name="Hibbett D.S."/>
            <person name="Martin F."/>
        </authorList>
    </citation>
    <scope>NUCLEOTIDE SEQUENCE [LARGE SCALE GENOMIC DNA]</scope>
    <source>
        <strain evidence="3">Ve08.2h10</strain>
    </source>
</reference>
<evidence type="ECO:0000313" key="2">
    <source>
        <dbReference type="EMBL" id="KIK95859.1"/>
    </source>
</evidence>
<name>A0A0D0E442_9AGAM</name>
<gene>
    <name evidence="2" type="ORF">PAXRUDRAFT_139761</name>
</gene>
<organism evidence="2 3">
    <name type="scientific">Paxillus rubicundulus Ve08.2h10</name>
    <dbReference type="NCBI Taxonomy" id="930991"/>
    <lineage>
        <taxon>Eukaryota</taxon>
        <taxon>Fungi</taxon>
        <taxon>Dikarya</taxon>
        <taxon>Basidiomycota</taxon>
        <taxon>Agaricomycotina</taxon>
        <taxon>Agaricomycetes</taxon>
        <taxon>Agaricomycetidae</taxon>
        <taxon>Boletales</taxon>
        <taxon>Paxilineae</taxon>
        <taxon>Paxillaceae</taxon>
        <taxon>Paxillus</taxon>
    </lineage>
</organism>
<reference evidence="2 3" key="1">
    <citation type="submission" date="2014-04" db="EMBL/GenBank/DDBJ databases">
        <authorList>
            <consortium name="DOE Joint Genome Institute"/>
            <person name="Kuo A."/>
            <person name="Kohler A."/>
            <person name="Jargeat P."/>
            <person name="Nagy L.G."/>
            <person name="Floudas D."/>
            <person name="Copeland A."/>
            <person name="Barry K.W."/>
            <person name="Cichocki N."/>
            <person name="Veneault-Fourrey C."/>
            <person name="LaButti K."/>
            <person name="Lindquist E.A."/>
            <person name="Lipzen A."/>
            <person name="Lundell T."/>
            <person name="Morin E."/>
            <person name="Murat C."/>
            <person name="Sun H."/>
            <person name="Tunlid A."/>
            <person name="Henrissat B."/>
            <person name="Grigoriev I.V."/>
            <person name="Hibbett D.S."/>
            <person name="Martin F."/>
            <person name="Nordberg H.P."/>
            <person name="Cantor M.N."/>
            <person name="Hua S.X."/>
        </authorList>
    </citation>
    <scope>NUCLEOTIDE SEQUENCE [LARGE SCALE GENOMIC DNA]</scope>
    <source>
        <strain evidence="2 3">Ve08.2h10</strain>
    </source>
</reference>
<feature type="compositionally biased region" description="Low complexity" evidence="1">
    <location>
        <begin position="32"/>
        <end position="43"/>
    </location>
</feature>
<dbReference type="Proteomes" id="UP000054538">
    <property type="component" value="Unassembled WGS sequence"/>
</dbReference>
<feature type="region of interest" description="Disordered" evidence="1">
    <location>
        <begin position="70"/>
        <end position="95"/>
    </location>
</feature>
<dbReference type="EMBL" id="KN825017">
    <property type="protein sequence ID" value="KIK95859.1"/>
    <property type="molecule type" value="Genomic_DNA"/>
</dbReference>
<keyword evidence="3" id="KW-1185">Reference proteome</keyword>
<sequence>MRRRGPPSALRLFQGPLPPRSQPKHTLPSIPLPAFHPAAALPHGPTPAPRSRPTHVISPDLPPLDLAVICGPNSSGDLSSTPTSSPTKRLRGPWDDSSSVALVVDVDSILAMPKPVAIGV</sequence>
<dbReference type="AlphaFoldDB" id="A0A0D0E442"/>
<evidence type="ECO:0000256" key="1">
    <source>
        <dbReference type="SAM" id="MobiDB-lite"/>
    </source>
</evidence>